<evidence type="ECO:0000256" key="1">
    <source>
        <dbReference type="ARBA" id="ARBA00004141"/>
    </source>
</evidence>
<evidence type="ECO:0000256" key="8">
    <source>
        <dbReference type="SAM" id="Phobius"/>
    </source>
</evidence>
<evidence type="ECO:0000256" key="2">
    <source>
        <dbReference type="ARBA" id="ARBA00006175"/>
    </source>
</evidence>
<evidence type="ECO:0000256" key="3">
    <source>
        <dbReference type="ARBA" id="ARBA00022692"/>
    </source>
</evidence>
<dbReference type="GO" id="GO:0015250">
    <property type="term" value="F:water channel activity"/>
    <property type="evidence" value="ECO:0007669"/>
    <property type="project" value="TreeGrafter"/>
</dbReference>
<dbReference type="PANTHER" id="PTHR19139:SF199">
    <property type="entry name" value="MIP17260P"/>
    <property type="match status" value="1"/>
</dbReference>
<evidence type="ECO:0000313" key="9">
    <source>
        <dbReference type="EMBL" id="KAF2153672.1"/>
    </source>
</evidence>
<sequence>MDKSAPESNAPRRISVSREARGNLVPKVAPFAGRLGGNQQFVADQGNEGLLEKDPDAAPGMTLREQFDLRQFRTWSLWKSAMVEGMGSLILVFVTSWANIAPPTPPPIPSGPLGVFGTSTYVGALNGGISNFLILTLCIISFGPVSGGHLNPLITFATFTGRLCTLPRMVLYITFQLIGASIAGLLVRGAYGTRQFIVGGCWVFTDLVPVRDAFTFEFVAATALIFLSFGVGLDPRQKKVIPASLSPFLVGLVLGFISWTSGYTRHGFSGASMNPARCFGVYVGSSFPNYHWYHWVGAFCAGSLHGIFYYIVPPYPTS</sequence>
<accession>A0A9P4MHX9</accession>
<dbReference type="OrthoDB" id="3222at2759"/>
<dbReference type="InterPro" id="IPR023271">
    <property type="entry name" value="Aquaporin-like"/>
</dbReference>
<evidence type="ECO:0000313" key="10">
    <source>
        <dbReference type="Proteomes" id="UP000799439"/>
    </source>
</evidence>
<feature type="transmembrane region" description="Helical" evidence="8">
    <location>
        <begin position="81"/>
        <end position="100"/>
    </location>
</feature>
<evidence type="ECO:0000256" key="7">
    <source>
        <dbReference type="SAM" id="MobiDB-lite"/>
    </source>
</evidence>
<feature type="transmembrane region" description="Helical" evidence="8">
    <location>
        <begin position="292"/>
        <end position="312"/>
    </location>
</feature>
<keyword evidence="3 6" id="KW-0812">Transmembrane</keyword>
<feature type="transmembrane region" description="Helical" evidence="8">
    <location>
        <begin position="240"/>
        <end position="259"/>
    </location>
</feature>
<dbReference type="InterPro" id="IPR034294">
    <property type="entry name" value="Aquaporin_transptr"/>
</dbReference>
<dbReference type="Proteomes" id="UP000799439">
    <property type="component" value="Unassembled WGS sequence"/>
</dbReference>
<dbReference type="EMBL" id="ML996084">
    <property type="protein sequence ID" value="KAF2153672.1"/>
    <property type="molecule type" value="Genomic_DNA"/>
</dbReference>
<keyword evidence="6" id="KW-0813">Transport</keyword>
<dbReference type="InterPro" id="IPR000425">
    <property type="entry name" value="MIP"/>
</dbReference>
<keyword evidence="10" id="KW-1185">Reference proteome</keyword>
<dbReference type="GO" id="GO:0005886">
    <property type="term" value="C:plasma membrane"/>
    <property type="evidence" value="ECO:0007669"/>
    <property type="project" value="TreeGrafter"/>
</dbReference>
<evidence type="ECO:0000256" key="6">
    <source>
        <dbReference type="RuleBase" id="RU000477"/>
    </source>
</evidence>
<feature type="transmembrane region" description="Helical" evidence="8">
    <location>
        <begin position="120"/>
        <end position="142"/>
    </location>
</feature>
<organism evidence="9 10">
    <name type="scientific">Myriangium duriaei CBS 260.36</name>
    <dbReference type="NCBI Taxonomy" id="1168546"/>
    <lineage>
        <taxon>Eukaryota</taxon>
        <taxon>Fungi</taxon>
        <taxon>Dikarya</taxon>
        <taxon>Ascomycota</taxon>
        <taxon>Pezizomycotina</taxon>
        <taxon>Dothideomycetes</taxon>
        <taxon>Dothideomycetidae</taxon>
        <taxon>Myriangiales</taxon>
        <taxon>Myriangiaceae</taxon>
        <taxon>Myriangium</taxon>
    </lineage>
</organism>
<dbReference type="Pfam" id="PF00230">
    <property type="entry name" value="MIP"/>
    <property type="match status" value="1"/>
</dbReference>
<dbReference type="SUPFAM" id="SSF81338">
    <property type="entry name" value="Aquaporin-like"/>
    <property type="match status" value="1"/>
</dbReference>
<comment type="caution">
    <text evidence="9">The sequence shown here is derived from an EMBL/GenBank/DDBJ whole genome shotgun (WGS) entry which is preliminary data.</text>
</comment>
<proteinExistence type="inferred from homology"/>
<evidence type="ECO:0000256" key="4">
    <source>
        <dbReference type="ARBA" id="ARBA00022989"/>
    </source>
</evidence>
<evidence type="ECO:0000256" key="5">
    <source>
        <dbReference type="ARBA" id="ARBA00023136"/>
    </source>
</evidence>
<dbReference type="AlphaFoldDB" id="A0A9P4MHX9"/>
<gene>
    <name evidence="9" type="ORF">K461DRAFT_319920</name>
</gene>
<feature type="transmembrane region" description="Helical" evidence="8">
    <location>
        <begin position="169"/>
        <end position="193"/>
    </location>
</feature>
<keyword evidence="4 8" id="KW-1133">Transmembrane helix</keyword>
<keyword evidence="5 8" id="KW-0472">Membrane</keyword>
<name>A0A9P4MHX9_9PEZI</name>
<dbReference type="Gene3D" id="1.20.1080.10">
    <property type="entry name" value="Glycerol uptake facilitator protein"/>
    <property type="match status" value="1"/>
</dbReference>
<protein>
    <submittedName>
        <fullName evidence="9">MIP transporter</fullName>
    </submittedName>
</protein>
<dbReference type="PRINTS" id="PR00783">
    <property type="entry name" value="MINTRINSICP"/>
</dbReference>
<dbReference type="PANTHER" id="PTHR19139">
    <property type="entry name" value="AQUAPORIN TRANSPORTER"/>
    <property type="match status" value="1"/>
</dbReference>
<feature type="transmembrane region" description="Helical" evidence="8">
    <location>
        <begin position="213"/>
        <end position="233"/>
    </location>
</feature>
<feature type="region of interest" description="Disordered" evidence="7">
    <location>
        <begin position="1"/>
        <end position="21"/>
    </location>
</feature>
<reference evidence="9" key="1">
    <citation type="journal article" date="2020" name="Stud. Mycol.">
        <title>101 Dothideomycetes genomes: a test case for predicting lifestyles and emergence of pathogens.</title>
        <authorList>
            <person name="Haridas S."/>
            <person name="Albert R."/>
            <person name="Binder M."/>
            <person name="Bloem J."/>
            <person name="Labutti K."/>
            <person name="Salamov A."/>
            <person name="Andreopoulos B."/>
            <person name="Baker S."/>
            <person name="Barry K."/>
            <person name="Bills G."/>
            <person name="Bluhm B."/>
            <person name="Cannon C."/>
            <person name="Castanera R."/>
            <person name="Culley D."/>
            <person name="Daum C."/>
            <person name="Ezra D."/>
            <person name="Gonzalez J."/>
            <person name="Henrissat B."/>
            <person name="Kuo A."/>
            <person name="Liang C."/>
            <person name="Lipzen A."/>
            <person name="Lutzoni F."/>
            <person name="Magnuson J."/>
            <person name="Mondo S."/>
            <person name="Nolan M."/>
            <person name="Ohm R."/>
            <person name="Pangilinan J."/>
            <person name="Park H.-J."/>
            <person name="Ramirez L."/>
            <person name="Alfaro M."/>
            <person name="Sun H."/>
            <person name="Tritt A."/>
            <person name="Yoshinaga Y."/>
            <person name="Zwiers L.-H."/>
            <person name="Turgeon B."/>
            <person name="Goodwin S."/>
            <person name="Spatafora J."/>
            <person name="Crous P."/>
            <person name="Grigoriev I."/>
        </authorList>
    </citation>
    <scope>NUCLEOTIDE SEQUENCE</scope>
    <source>
        <strain evidence="9">CBS 260.36</strain>
    </source>
</reference>
<comment type="similarity">
    <text evidence="2 6">Belongs to the MIP/aquaporin (TC 1.A.8) family.</text>
</comment>
<comment type="subcellular location">
    <subcellularLocation>
        <location evidence="1">Membrane</location>
        <topology evidence="1">Multi-pass membrane protein</topology>
    </subcellularLocation>
</comment>